<dbReference type="Pfam" id="PF19353">
    <property type="entry name" value="DUF5930"/>
    <property type="match status" value="1"/>
</dbReference>
<dbReference type="InterPro" id="IPR045974">
    <property type="entry name" value="DUF5930"/>
</dbReference>
<protein>
    <submittedName>
        <fullName evidence="4">Peptidoglycan DD-metalloendopeptidase family protein</fullName>
    </submittedName>
</protein>
<evidence type="ECO:0000313" key="5">
    <source>
        <dbReference type="Proteomes" id="UP000322080"/>
    </source>
</evidence>
<dbReference type="SUPFAM" id="SSF51261">
    <property type="entry name" value="Duplicated hybrid motif"/>
    <property type="match status" value="1"/>
</dbReference>
<dbReference type="EMBL" id="VSIY01000005">
    <property type="protein sequence ID" value="TYB81601.1"/>
    <property type="molecule type" value="Genomic_DNA"/>
</dbReference>
<accession>A0A5D0RLI0</accession>
<dbReference type="InterPro" id="IPR016047">
    <property type="entry name" value="M23ase_b-sheet_dom"/>
</dbReference>
<reference evidence="4 5" key="1">
    <citation type="submission" date="2019-08" db="EMBL/GenBank/DDBJ databases">
        <title>Identification of a novel species of the genus Boseongicola.</title>
        <authorList>
            <person name="Zhang X.-Q."/>
        </authorList>
    </citation>
    <scope>NUCLEOTIDE SEQUENCE [LARGE SCALE GENOMIC DNA]</scope>
    <source>
        <strain evidence="4 5">HY14</strain>
    </source>
</reference>
<feature type="domain" description="M23ase beta-sheet core" evidence="2">
    <location>
        <begin position="340"/>
        <end position="434"/>
    </location>
</feature>
<dbReference type="AlphaFoldDB" id="A0A5D0RLI0"/>
<dbReference type="Gene3D" id="2.70.70.10">
    <property type="entry name" value="Glucose Permease (Domain IIA)"/>
    <property type="match status" value="1"/>
</dbReference>
<feature type="domain" description="DUF5930" evidence="3">
    <location>
        <begin position="10"/>
        <end position="328"/>
    </location>
</feature>
<evidence type="ECO:0000259" key="3">
    <source>
        <dbReference type="Pfam" id="PF19353"/>
    </source>
</evidence>
<comment type="caution">
    <text evidence="4">The sequence shown here is derived from an EMBL/GenBank/DDBJ whole genome shotgun (WGS) entry which is preliminary data.</text>
</comment>
<dbReference type="Pfam" id="PF01551">
    <property type="entry name" value="Peptidase_M23"/>
    <property type="match status" value="1"/>
</dbReference>
<keyword evidence="1" id="KW-1133">Transmembrane helix</keyword>
<name>A0A5D0RLI0_9RHOB</name>
<keyword evidence="1" id="KW-0812">Transmembrane</keyword>
<sequence length="445" mass="49251">MGHRDNVLVRKLAYQLNHKLERRFPEQRLFLRSEDGTRFIILSPVTQLVGWLGSAAFISWAIIATAVLLMDSIGSGNVRDRAMREQQLYEHRLQVLADERDARAAEAVAAQERFNLALAQISEMQSELLSSEDRRKELETGIDVIQATLRRTMKERDEARGVVETMLAEAGGESGDGSSTRPADLGKTVAFLLAALDETATERDQALTAAAETRDFAENLVFDQRLRDERNDQIFRQLEDAVAVSLEPLDQMFDAVGLSSESLLDTVRRGYSGQGGPLMPLVLSTKGAETDPDTLRANEILGELDRMNLYRIAAEKLPFGMPVKSSFRYTSGFGTRWGRLHAGTDMAGPVGTPIYSTADGVVTHAGWLSGYGRLIKIQHEFGIETRYGHLSAIKVKVGQRVSRGDRIGDMGNSGRSTGPHLHYEVRVNGNPTNPMTYIKAARNVF</sequence>
<dbReference type="FunFam" id="2.70.70.10:FF:000006">
    <property type="entry name" value="M23 family peptidase"/>
    <property type="match status" value="1"/>
</dbReference>
<dbReference type="CDD" id="cd12797">
    <property type="entry name" value="M23_peptidase"/>
    <property type="match status" value="1"/>
</dbReference>
<dbReference type="GO" id="GO:0004222">
    <property type="term" value="F:metalloendopeptidase activity"/>
    <property type="evidence" value="ECO:0007669"/>
    <property type="project" value="TreeGrafter"/>
</dbReference>
<dbReference type="InterPro" id="IPR050570">
    <property type="entry name" value="Cell_wall_metabolism_enzyme"/>
</dbReference>
<proteinExistence type="predicted"/>
<feature type="transmembrane region" description="Helical" evidence="1">
    <location>
        <begin position="48"/>
        <end position="69"/>
    </location>
</feature>
<dbReference type="PANTHER" id="PTHR21666">
    <property type="entry name" value="PEPTIDASE-RELATED"/>
    <property type="match status" value="1"/>
</dbReference>
<keyword evidence="5" id="KW-1185">Reference proteome</keyword>
<dbReference type="PANTHER" id="PTHR21666:SF270">
    <property type="entry name" value="MUREIN HYDROLASE ACTIVATOR ENVC"/>
    <property type="match status" value="1"/>
</dbReference>
<dbReference type="Proteomes" id="UP000322080">
    <property type="component" value="Unassembled WGS sequence"/>
</dbReference>
<evidence type="ECO:0000259" key="2">
    <source>
        <dbReference type="Pfam" id="PF01551"/>
    </source>
</evidence>
<evidence type="ECO:0000256" key="1">
    <source>
        <dbReference type="SAM" id="Phobius"/>
    </source>
</evidence>
<evidence type="ECO:0000313" key="4">
    <source>
        <dbReference type="EMBL" id="TYB81601.1"/>
    </source>
</evidence>
<gene>
    <name evidence="4" type="ORF">FVF75_07755</name>
</gene>
<dbReference type="InterPro" id="IPR011055">
    <property type="entry name" value="Dup_hybrid_motif"/>
</dbReference>
<keyword evidence="1" id="KW-0472">Membrane</keyword>
<organism evidence="4 5">
    <name type="scientific">Maritimibacter fusiformis</name>
    <dbReference type="NCBI Taxonomy" id="2603819"/>
    <lineage>
        <taxon>Bacteria</taxon>
        <taxon>Pseudomonadati</taxon>
        <taxon>Pseudomonadota</taxon>
        <taxon>Alphaproteobacteria</taxon>
        <taxon>Rhodobacterales</taxon>
        <taxon>Roseobacteraceae</taxon>
        <taxon>Maritimibacter</taxon>
    </lineage>
</organism>